<organism evidence="1 2">
    <name type="scientific">Chryseobacterium soldanellicola</name>
    <dbReference type="NCBI Taxonomy" id="311333"/>
    <lineage>
        <taxon>Bacteria</taxon>
        <taxon>Pseudomonadati</taxon>
        <taxon>Bacteroidota</taxon>
        <taxon>Flavobacteriia</taxon>
        <taxon>Flavobacteriales</taxon>
        <taxon>Weeksellaceae</taxon>
        <taxon>Chryseobacterium group</taxon>
        <taxon>Chryseobacterium</taxon>
    </lineage>
</organism>
<name>A0A1H1DN17_9FLAO</name>
<proteinExistence type="predicted"/>
<evidence type="ECO:0000313" key="2">
    <source>
        <dbReference type="Proteomes" id="UP000199627"/>
    </source>
</evidence>
<dbReference type="STRING" id="311333.SAMN05421664_2555"/>
<dbReference type="Proteomes" id="UP000199627">
    <property type="component" value="Unassembled WGS sequence"/>
</dbReference>
<dbReference type="OrthoDB" id="1263750at2"/>
<accession>A0A1H1DN17</accession>
<sequence>MKNLKKLNRENLKSINGGKFTDECQVDLDCGPVGCAWCTDLRGRKVCFYSINYPLCPDINP</sequence>
<dbReference type="NCBIfam" id="NF047798">
    <property type="entry name" value="leader_Chryseo"/>
    <property type="match status" value="1"/>
</dbReference>
<reference evidence="2" key="1">
    <citation type="submission" date="2016-10" db="EMBL/GenBank/DDBJ databases">
        <authorList>
            <person name="Varghese N."/>
            <person name="Submissions S."/>
        </authorList>
    </citation>
    <scope>NUCLEOTIDE SEQUENCE [LARGE SCALE GENOMIC DNA]</scope>
    <source>
        <strain evidence="2">DSM 17072</strain>
    </source>
</reference>
<dbReference type="AlphaFoldDB" id="A0A1H1DN17"/>
<protein>
    <submittedName>
        <fullName evidence="1">Uncharacterized protein</fullName>
    </submittedName>
</protein>
<dbReference type="InterPro" id="IPR058074">
    <property type="entry name" value="Bacteriocin-like"/>
</dbReference>
<dbReference type="RefSeq" id="WP_139166244.1">
    <property type="nucleotide sequence ID" value="NZ_FNKL01000003.1"/>
</dbReference>
<dbReference type="EMBL" id="FNKL01000003">
    <property type="protein sequence ID" value="SDQ77770.1"/>
    <property type="molecule type" value="Genomic_DNA"/>
</dbReference>
<keyword evidence="2" id="KW-1185">Reference proteome</keyword>
<evidence type="ECO:0000313" key="1">
    <source>
        <dbReference type="EMBL" id="SDQ77770.1"/>
    </source>
</evidence>
<gene>
    <name evidence="1" type="ORF">SAMN05421664_2555</name>
</gene>